<dbReference type="EMBL" id="CAJPEX010010003">
    <property type="protein sequence ID" value="CAG0924977.1"/>
    <property type="molecule type" value="Genomic_DNA"/>
</dbReference>
<feature type="transmembrane region" description="Helical" evidence="6">
    <location>
        <begin position="189"/>
        <end position="206"/>
    </location>
</feature>
<keyword evidence="8" id="KW-1185">Reference proteome</keyword>
<dbReference type="GO" id="GO:0005313">
    <property type="term" value="F:L-glutamate transmembrane transporter activity"/>
    <property type="evidence" value="ECO:0007669"/>
    <property type="project" value="TreeGrafter"/>
</dbReference>
<dbReference type="SUPFAM" id="SSF103473">
    <property type="entry name" value="MFS general substrate transporter"/>
    <property type="match status" value="1"/>
</dbReference>
<evidence type="ECO:0000256" key="4">
    <source>
        <dbReference type="ARBA" id="ARBA00023136"/>
    </source>
</evidence>
<feature type="compositionally biased region" description="Basic and acidic residues" evidence="5">
    <location>
        <begin position="44"/>
        <end position="61"/>
    </location>
</feature>
<dbReference type="PANTHER" id="PTHR11662:SF456">
    <property type="entry name" value="VESICULAR GLUTAMATE TRANSPORTER, ISOFORM A"/>
    <property type="match status" value="1"/>
</dbReference>
<feature type="non-terminal residue" evidence="7">
    <location>
        <position position="1"/>
    </location>
</feature>
<keyword evidence="3 6" id="KW-1133">Transmembrane helix</keyword>
<dbReference type="AlphaFoldDB" id="A0A7R9C223"/>
<feature type="transmembrane region" description="Helical" evidence="6">
    <location>
        <begin position="114"/>
        <end position="139"/>
    </location>
</feature>
<dbReference type="GO" id="GO:0030672">
    <property type="term" value="C:synaptic vesicle membrane"/>
    <property type="evidence" value="ECO:0007669"/>
    <property type="project" value="TreeGrafter"/>
</dbReference>
<dbReference type="Gene3D" id="1.20.1250.20">
    <property type="entry name" value="MFS general substrate transporter like domains"/>
    <property type="match status" value="1"/>
</dbReference>
<evidence type="ECO:0000313" key="7">
    <source>
        <dbReference type="EMBL" id="CAD7284825.1"/>
    </source>
</evidence>
<organism evidence="7">
    <name type="scientific">Notodromas monacha</name>
    <dbReference type="NCBI Taxonomy" id="399045"/>
    <lineage>
        <taxon>Eukaryota</taxon>
        <taxon>Metazoa</taxon>
        <taxon>Ecdysozoa</taxon>
        <taxon>Arthropoda</taxon>
        <taxon>Crustacea</taxon>
        <taxon>Oligostraca</taxon>
        <taxon>Ostracoda</taxon>
        <taxon>Podocopa</taxon>
        <taxon>Podocopida</taxon>
        <taxon>Cypridocopina</taxon>
        <taxon>Cypridoidea</taxon>
        <taxon>Cyprididae</taxon>
        <taxon>Notodromas</taxon>
    </lineage>
</organism>
<evidence type="ECO:0000313" key="8">
    <source>
        <dbReference type="Proteomes" id="UP000678499"/>
    </source>
</evidence>
<evidence type="ECO:0000256" key="3">
    <source>
        <dbReference type="ARBA" id="ARBA00022989"/>
    </source>
</evidence>
<dbReference type="GO" id="GO:0050803">
    <property type="term" value="P:regulation of synapse structure or activity"/>
    <property type="evidence" value="ECO:0007669"/>
    <property type="project" value="TreeGrafter"/>
</dbReference>
<sequence length="218" mass="24020">MQSLVSTEEKTRPEEVCASECQWLLHGTGGRGQLGGTPPVGRAGSRDPEGIPSRKEKTPENKANYEEFELPTAEQGFREDRLDALLPEREEVPLRKIDHYIQPECPCCSITKRYTMAILVMIGFLISFGIRSNIGIAIVRMTKGKDGKKGEIDWDRNTIGNVESAFFYGYMVTQIPGGLIASKYPASKLFGAAIALSAILNAFFPITSKANSQITIFV</sequence>
<protein>
    <submittedName>
        <fullName evidence="7">Uncharacterized protein</fullName>
    </submittedName>
</protein>
<dbReference type="GO" id="GO:0005326">
    <property type="term" value="F:neurotransmitter transmembrane transporter activity"/>
    <property type="evidence" value="ECO:0007669"/>
    <property type="project" value="TreeGrafter"/>
</dbReference>
<keyword evidence="4 6" id="KW-0472">Membrane</keyword>
<dbReference type="EMBL" id="OA892040">
    <property type="protein sequence ID" value="CAD7284825.1"/>
    <property type="molecule type" value="Genomic_DNA"/>
</dbReference>
<dbReference type="Proteomes" id="UP000678499">
    <property type="component" value="Unassembled WGS sequence"/>
</dbReference>
<evidence type="ECO:0000256" key="6">
    <source>
        <dbReference type="SAM" id="Phobius"/>
    </source>
</evidence>
<feature type="region of interest" description="Disordered" evidence="5">
    <location>
        <begin position="26"/>
        <end position="61"/>
    </location>
</feature>
<accession>A0A7R9C223</accession>
<dbReference type="GO" id="GO:0035249">
    <property type="term" value="P:synaptic transmission, glutamatergic"/>
    <property type="evidence" value="ECO:0007669"/>
    <property type="project" value="TreeGrafter"/>
</dbReference>
<gene>
    <name evidence="7" type="ORF">NMOB1V02_LOCUS12429</name>
</gene>
<evidence type="ECO:0000256" key="2">
    <source>
        <dbReference type="ARBA" id="ARBA00022692"/>
    </source>
</evidence>
<evidence type="ECO:0000256" key="1">
    <source>
        <dbReference type="ARBA" id="ARBA00004141"/>
    </source>
</evidence>
<dbReference type="GO" id="GO:0098700">
    <property type="term" value="P:neurotransmitter loading into synaptic vesicle"/>
    <property type="evidence" value="ECO:0007669"/>
    <property type="project" value="TreeGrafter"/>
</dbReference>
<reference evidence="7" key="1">
    <citation type="submission" date="2020-11" db="EMBL/GenBank/DDBJ databases">
        <authorList>
            <person name="Tran Van P."/>
        </authorList>
    </citation>
    <scope>NUCLEOTIDE SEQUENCE</scope>
</reference>
<dbReference type="PANTHER" id="PTHR11662">
    <property type="entry name" value="SOLUTE CARRIER FAMILY 17"/>
    <property type="match status" value="1"/>
</dbReference>
<dbReference type="GO" id="GO:0060076">
    <property type="term" value="C:excitatory synapse"/>
    <property type="evidence" value="ECO:0007669"/>
    <property type="project" value="TreeGrafter"/>
</dbReference>
<name>A0A7R9C223_9CRUS</name>
<proteinExistence type="predicted"/>
<keyword evidence="2 6" id="KW-0812">Transmembrane</keyword>
<dbReference type="InterPro" id="IPR050382">
    <property type="entry name" value="MFS_Na/Anion_cotransporter"/>
</dbReference>
<evidence type="ECO:0000256" key="5">
    <source>
        <dbReference type="SAM" id="MobiDB-lite"/>
    </source>
</evidence>
<comment type="subcellular location">
    <subcellularLocation>
        <location evidence="1">Membrane</location>
        <topology evidence="1">Multi-pass membrane protein</topology>
    </subcellularLocation>
</comment>
<dbReference type="OrthoDB" id="2985014at2759"/>
<dbReference type="InterPro" id="IPR036259">
    <property type="entry name" value="MFS_trans_sf"/>
</dbReference>